<organism evidence="5 6">
    <name type="scientific">Rhodotorula taiwanensis</name>
    <dbReference type="NCBI Taxonomy" id="741276"/>
    <lineage>
        <taxon>Eukaryota</taxon>
        <taxon>Fungi</taxon>
        <taxon>Dikarya</taxon>
        <taxon>Basidiomycota</taxon>
        <taxon>Pucciniomycotina</taxon>
        <taxon>Microbotryomycetes</taxon>
        <taxon>Sporidiobolales</taxon>
        <taxon>Sporidiobolaceae</taxon>
        <taxon>Rhodotorula</taxon>
    </lineage>
</organism>
<dbReference type="OrthoDB" id="5061070at2759"/>
<dbReference type="GO" id="GO:0003924">
    <property type="term" value="F:GTPase activity"/>
    <property type="evidence" value="ECO:0007669"/>
    <property type="project" value="InterPro"/>
</dbReference>
<dbReference type="InterPro" id="IPR001401">
    <property type="entry name" value="Dynamin_GTPase"/>
</dbReference>
<dbReference type="SMART" id="SM00053">
    <property type="entry name" value="DYNc"/>
    <property type="match status" value="1"/>
</dbReference>
<dbReference type="GO" id="GO:0005886">
    <property type="term" value="C:plasma membrane"/>
    <property type="evidence" value="ECO:0007669"/>
    <property type="project" value="TreeGrafter"/>
</dbReference>
<dbReference type="InterPro" id="IPR000375">
    <property type="entry name" value="Dynamin_stalk"/>
</dbReference>
<proteinExistence type="predicted"/>
<dbReference type="GO" id="GO:0031623">
    <property type="term" value="P:receptor internalization"/>
    <property type="evidence" value="ECO:0007669"/>
    <property type="project" value="TreeGrafter"/>
</dbReference>
<dbReference type="Pfam" id="PF02212">
    <property type="entry name" value="GED"/>
    <property type="match status" value="1"/>
</dbReference>
<feature type="domain" description="GED" evidence="3">
    <location>
        <begin position="630"/>
        <end position="723"/>
    </location>
</feature>
<dbReference type="Pfam" id="PF01031">
    <property type="entry name" value="Dynamin_M"/>
    <property type="match status" value="1"/>
</dbReference>
<evidence type="ECO:0000313" key="6">
    <source>
        <dbReference type="Proteomes" id="UP000237144"/>
    </source>
</evidence>
<keyword evidence="6" id="KW-1185">Reference proteome</keyword>
<evidence type="ECO:0008006" key="7">
    <source>
        <dbReference type="Google" id="ProtNLM"/>
    </source>
</evidence>
<reference evidence="5 6" key="1">
    <citation type="journal article" date="2018" name="Front. Microbiol.">
        <title>Prospects for Fungal Bioremediation of Acidic Radioactive Waste Sites: Characterization and Genome Sequence of Rhodotorula taiwanensis MD1149.</title>
        <authorList>
            <person name="Tkavc R."/>
            <person name="Matrosova V.Y."/>
            <person name="Grichenko O.E."/>
            <person name="Gostincar C."/>
            <person name="Volpe R.P."/>
            <person name="Klimenkova P."/>
            <person name="Gaidamakova E.K."/>
            <person name="Zhou C.E."/>
            <person name="Stewart B.J."/>
            <person name="Lyman M.G."/>
            <person name="Malfatti S.A."/>
            <person name="Rubinfeld B."/>
            <person name="Courtot M."/>
            <person name="Singh J."/>
            <person name="Dalgard C.L."/>
            <person name="Hamilton T."/>
            <person name="Frey K.G."/>
            <person name="Gunde-Cimerman N."/>
            <person name="Dugan L."/>
            <person name="Daly M.J."/>
        </authorList>
    </citation>
    <scope>NUCLEOTIDE SEQUENCE [LARGE SCALE GENOMIC DNA]</scope>
    <source>
        <strain evidence="5 6">MD1149</strain>
    </source>
</reference>
<dbReference type="SUPFAM" id="SSF52540">
    <property type="entry name" value="P-loop containing nucleoside triphosphate hydrolases"/>
    <property type="match status" value="1"/>
</dbReference>
<dbReference type="GO" id="GO:0005525">
    <property type="term" value="F:GTP binding"/>
    <property type="evidence" value="ECO:0007669"/>
    <property type="project" value="InterPro"/>
</dbReference>
<dbReference type="PANTHER" id="PTHR11566:SF131">
    <property type="entry name" value="GTPASE, PUTATIVE (AFU_ORTHOLOGUE AFUA_6G07630)-RELATED"/>
    <property type="match status" value="1"/>
</dbReference>
<accession>A0A2S5BEK4</accession>
<dbReference type="Pfam" id="PF00350">
    <property type="entry name" value="Dynamin_N"/>
    <property type="match status" value="1"/>
</dbReference>
<keyword evidence="1" id="KW-0547">Nucleotide-binding</keyword>
<dbReference type="AlphaFoldDB" id="A0A2S5BEK4"/>
<protein>
    <recommendedName>
        <fullName evidence="7">Dynamin GTPase</fullName>
    </recommendedName>
</protein>
<dbReference type="CDD" id="cd08771">
    <property type="entry name" value="DLP_1"/>
    <property type="match status" value="1"/>
</dbReference>
<comment type="caution">
    <text evidence="5">The sequence shown here is derived from an EMBL/GenBank/DDBJ whole genome shotgun (WGS) entry which is preliminary data.</text>
</comment>
<dbReference type="InterPro" id="IPR003130">
    <property type="entry name" value="GED"/>
</dbReference>
<dbReference type="PRINTS" id="PR00195">
    <property type="entry name" value="DYNAMIN"/>
</dbReference>
<dbReference type="Gene3D" id="1.20.120.1240">
    <property type="entry name" value="Dynamin, middle domain"/>
    <property type="match status" value="1"/>
</dbReference>
<keyword evidence="2" id="KW-0342">GTP-binding</keyword>
<dbReference type="InterPro" id="IPR020850">
    <property type="entry name" value="GED_dom"/>
</dbReference>
<dbReference type="PROSITE" id="PS51718">
    <property type="entry name" value="G_DYNAMIN_2"/>
    <property type="match status" value="1"/>
</dbReference>
<evidence type="ECO:0000259" key="3">
    <source>
        <dbReference type="PROSITE" id="PS51388"/>
    </source>
</evidence>
<sequence length="723" mass="80357">MAVTKVAQGISASGYSSRRRQLVSLVDRLRSAGASTEIDLPRIAVIGNQSAGKSSLVEAISGIKVPRDAGTCTRCPMEIRLRSSKQPWTCRIALRFETDPKAVRSRPPPPPRPTRDLNQRIAMKDLDYFINLPKKVVLDAKAGSLPEDLAMQQSFSTNLICVEVSGPEITDLAFLDLPGIISNADDTRDIQLIEDMVRKSISGNTLILLTVTMKDDFQNQKAVLMAKEADPDGKRTIGVLTKADTVQRGEHASWLELVEGRRHQLAHGFFVTKQPGTEDLAKNLSFQDVRAAEVEFFKSEEPWDNLAPHIRRQLGTGHLVAFLSDRLARYISEKLPQIRTDLTSSLATVHAALKELPPPLSADPIAELHARLAALGHDLDLLVQGASGHAELVQSKNREDQRYKVNIRATRPHFIPFTKTGKDKSARAAWEEKNPRNDKAGVEALTMDLDELHQHIEEHKGREVPLNTPYGAKASLMIKSMESWPELSTELLDQMRRPVNACVNQLIRRRFQSTDAELYGITTMVASEVLETLFAKAATRISEYLELERTPYTLNDHYFSQTRDDTITALKSAREAPPEPFTFGSDAEAVRQQKQQRLTEALAALAACGYQGIKASQLPRLLGPDTYEEALDAAAQTVAYWKIAYKRIIDTVPRIIDAAVIRPLPTGISEALLKRVVANGDDEVRRLMAEPAALADDRAELNMRKNRLEEAKKVLASFGRSLE</sequence>
<dbReference type="PROSITE" id="PS51388">
    <property type="entry name" value="GED"/>
    <property type="match status" value="1"/>
</dbReference>
<dbReference type="InterPro" id="IPR030381">
    <property type="entry name" value="G_DYNAMIN_dom"/>
</dbReference>
<evidence type="ECO:0000259" key="4">
    <source>
        <dbReference type="PROSITE" id="PS51718"/>
    </source>
</evidence>
<evidence type="ECO:0000256" key="2">
    <source>
        <dbReference type="ARBA" id="ARBA00023134"/>
    </source>
</evidence>
<name>A0A2S5BEK4_9BASI</name>
<dbReference type="EMBL" id="PJQD01000019">
    <property type="protein sequence ID" value="POY75199.1"/>
    <property type="molecule type" value="Genomic_DNA"/>
</dbReference>
<dbReference type="InterPro" id="IPR022812">
    <property type="entry name" value="Dynamin"/>
</dbReference>
<dbReference type="Proteomes" id="UP000237144">
    <property type="component" value="Unassembled WGS sequence"/>
</dbReference>
<evidence type="ECO:0000313" key="5">
    <source>
        <dbReference type="EMBL" id="POY75199.1"/>
    </source>
</evidence>
<evidence type="ECO:0000256" key="1">
    <source>
        <dbReference type="ARBA" id="ARBA00022741"/>
    </source>
</evidence>
<feature type="domain" description="Dynamin-type G" evidence="4">
    <location>
        <begin position="37"/>
        <end position="336"/>
    </location>
</feature>
<dbReference type="PANTHER" id="PTHR11566">
    <property type="entry name" value="DYNAMIN"/>
    <property type="match status" value="1"/>
</dbReference>
<dbReference type="Gene3D" id="3.40.50.300">
    <property type="entry name" value="P-loop containing nucleotide triphosphate hydrolases"/>
    <property type="match status" value="1"/>
</dbReference>
<dbReference type="InterPro" id="IPR045063">
    <property type="entry name" value="Dynamin_N"/>
</dbReference>
<dbReference type="GO" id="GO:0005874">
    <property type="term" value="C:microtubule"/>
    <property type="evidence" value="ECO:0007669"/>
    <property type="project" value="TreeGrafter"/>
</dbReference>
<dbReference type="STRING" id="741276.A0A2S5BEK4"/>
<gene>
    <name evidence="5" type="ORF">BMF94_1831</name>
</gene>
<dbReference type="GO" id="GO:0008017">
    <property type="term" value="F:microtubule binding"/>
    <property type="evidence" value="ECO:0007669"/>
    <property type="project" value="TreeGrafter"/>
</dbReference>
<dbReference type="InterPro" id="IPR027417">
    <property type="entry name" value="P-loop_NTPase"/>
</dbReference>
<dbReference type="GO" id="GO:0005737">
    <property type="term" value="C:cytoplasm"/>
    <property type="evidence" value="ECO:0007669"/>
    <property type="project" value="TreeGrafter"/>
</dbReference>